<keyword evidence="3" id="KW-1185">Reference proteome</keyword>
<protein>
    <recommendedName>
        <fullName evidence="4">DUF2188 domain-containing protein</fullName>
    </recommendedName>
</protein>
<dbReference type="Proteomes" id="UP001596512">
    <property type="component" value="Unassembled WGS sequence"/>
</dbReference>
<comment type="caution">
    <text evidence="2">The sequence shown here is derived from an EMBL/GenBank/DDBJ whole genome shotgun (WGS) entry which is preliminary data.</text>
</comment>
<evidence type="ECO:0000313" key="2">
    <source>
        <dbReference type="EMBL" id="MFC7613390.1"/>
    </source>
</evidence>
<gene>
    <name evidence="2" type="ORF">ACFQV2_07020</name>
</gene>
<feature type="compositionally biased region" description="Pro residues" evidence="1">
    <location>
        <begin position="131"/>
        <end position="140"/>
    </location>
</feature>
<evidence type="ECO:0000256" key="1">
    <source>
        <dbReference type="SAM" id="MobiDB-lite"/>
    </source>
</evidence>
<dbReference type="EMBL" id="JBHTEY010000004">
    <property type="protein sequence ID" value="MFC7613390.1"/>
    <property type="molecule type" value="Genomic_DNA"/>
</dbReference>
<evidence type="ECO:0000313" key="3">
    <source>
        <dbReference type="Proteomes" id="UP001596512"/>
    </source>
</evidence>
<name>A0ABW2TK35_9PSEU</name>
<evidence type="ECO:0008006" key="4">
    <source>
        <dbReference type="Google" id="ProtNLM"/>
    </source>
</evidence>
<sequence>MFEPIMANYTPEGDDWNVEVTAAGETRTATAPGLIAARDAADQLVDELVPDDDVRTVVHTLKGDAFEFTAAYLSARLAKPEDPEDPAEPTAPEPRAGDAEPPADAPAEEPSPDKPSPRRRRAASGTTPARPAAPRPPRPR</sequence>
<accession>A0ABW2TK35</accession>
<proteinExistence type="predicted"/>
<organism evidence="2 3">
    <name type="scientific">Actinokineospora soli</name>
    <dbReference type="NCBI Taxonomy" id="1048753"/>
    <lineage>
        <taxon>Bacteria</taxon>
        <taxon>Bacillati</taxon>
        <taxon>Actinomycetota</taxon>
        <taxon>Actinomycetes</taxon>
        <taxon>Pseudonocardiales</taxon>
        <taxon>Pseudonocardiaceae</taxon>
        <taxon>Actinokineospora</taxon>
    </lineage>
</organism>
<feature type="region of interest" description="Disordered" evidence="1">
    <location>
        <begin position="76"/>
        <end position="140"/>
    </location>
</feature>
<feature type="compositionally biased region" description="Low complexity" evidence="1">
    <location>
        <begin position="88"/>
        <end position="102"/>
    </location>
</feature>
<reference evidence="3" key="1">
    <citation type="journal article" date="2019" name="Int. J. Syst. Evol. Microbiol.">
        <title>The Global Catalogue of Microorganisms (GCM) 10K type strain sequencing project: providing services to taxonomists for standard genome sequencing and annotation.</title>
        <authorList>
            <consortium name="The Broad Institute Genomics Platform"/>
            <consortium name="The Broad Institute Genome Sequencing Center for Infectious Disease"/>
            <person name="Wu L."/>
            <person name="Ma J."/>
        </authorList>
    </citation>
    <scope>NUCLEOTIDE SEQUENCE [LARGE SCALE GENOMIC DNA]</scope>
    <source>
        <strain evidence="3">JCM 17695</strain>
    </source>
</reference>